<dbReference type="EMBL" id="BJUB01000009">
    <property type="protein sequence ID" value="GEK22413.1"/>
    <property type="molecule type" value="Genomic_DNA"/>
</dbReference>
<dbReference type="SUPFAM" id="SSF55347">
    <property type="entry name" value="Glyceraldehyde-3-phosphate dehydrogenase-like, C-terminal domain"/>
    <property type="match status" value="1"/>
</dbReference>
<feature type="domain" description="GFO/IDH/MocA-like oxidoreductase" evidence="5">
    <location>
        <begin position="165"/>
        <end position="279"/>
    </location>
</feature>
<keyword evidence="3" id="KW-0520">NAD</keyword>
<dbReference type="GO" id="GO:0016491">
    <property type="term" value="F:oxidoreductase activity"/>
    <property type="evidence" value="ECO:0007669"/>
    <property type="project" value="UniProtKB-KW"/>
</dbReference>
<dbReference type="Proteomes" id="UP000321118">
    <property type="component" value="Unassembled WGS sequence"/>
</dbReference>
<proteinExistence type="inferred from homology"/>
<name>A0A510V6C7_9CELL</name>
<keyword evidence="2" id="KW-0560">Oxidoreductase</keyword>
<evidence type="ECO:0000256" key="3">
    <source>
        <dbReference type="ARBA" id="ARBA00023027"/>
    </source>
</evidence>
<evidence type="ECO:0000256" key="1">
    <source>
        <dbReference type="ARBA" id="ARBA00010928"/>
    </source>
</evidence>
<comment type="similarity">
    <text evidence="1">Belongs to the Gfo/Idh/MocA family.</text>
</comment>
<dbReference type="PANTHER" id="PTHR22604:SF105">
    <property type="entry name" value="TRANS-1,2-DIHYDROBENZENE-1,2-DIOL DEHYDROGENASE"/>
    <property type="match status" value="1"/>
</dbReference>
<evidence type="ECO:0000313" key="6">
    <source>
        <dbReference type="EMBL" id="GEK22413.1"/>
    </source>
</evidence>
<dbReference type="Gene3D" id="3.30.360.10">
    <property type="entry name" value="Dihydrodipicolinate Reductase, domain 2"/>
    <property type="match status" value="1"/>
</dbReference>
<comment type="caution">
    <text evidence="6">The sequence shown here is derived from an EMBL/GenBank/DDBJ whole genome shotgun (WGS) entry which is preliminary data.</text>
</comment>
<dbReference type="GO" id="GO:0000166">
    <property type="term" value="F:nucleotide binding"/>
    <property type="evidence" value="ECO:0007669"/>
    <property type="project" value="InterPro"/>
</dbReference>
<keyword evidence="7" id="KW-1185">Reference proteome</keyword>
<dbReference type="InterPro" id="IPR050984">
    <property type="entry name" value="Gfo/Idh/MocA_domain"/>
</dbReference>
<dbReference type="AlphaFoldDB" id="A0A510V6C7"/>
<organism evidence="6 7">
    <name type="scientific">Cellulomonas xylanilytica</name>
    <dbReference type="NCBI Taxonomy" id="233583"/>
    <lineage>
        <taxon>Bacteria</taxon>
        <taxon>Bacillati</taxon>
        <taxon>Actinomycetota</taxon>
        <taxon>Actinomycetes</taxon>
        <taxon>Micrococcales</taxon>
        <taxon>Cellulomonadaceae</taxon>
        <taxon>Cellulomonas</taxon>
    </lineage>
</organism>
<dbReference type="PANTHER" id="PTHR22604">
    <property type="entry name" value="OXIDOREDUCTASES"/>
    <property type="match status" value="1"/>
</dbReference>
<evidence type="ECO:0000259" key="4">
    <source>
        <dbReference type="Pfam" id="PF01408"/>
    </source>
</evidence>
<dbReference type="InterPro" id="IPR000683">
    <property type="entry name" value="Gfo/Idh/MocA-like_OxRdtase_N"/>
</dbReference>
<evidence type="ECO:0000259" key="5">
    <source>
        <dbReference type="Pfam" id="PF22725"/>
    </source>
</evidence>
<reference evidence="6 7" key="1">
    <citation type="submission" date="2019-07" db="EMBL/GenBank/DDBJ databases">
        <title>Whole genome shotgun sequence of Cellulomonas xylanilytica NBRC 101102.</title>
        <authorList>
            <person name="Hosoyama A."/>
            <person name="Uohara A."/>
            <person name="Ohji S."/>
            <person name="Ichikawa N."/>
        </authorList>
    </citation>
    <scope>NUCLEOTIDE SEQUENCE [LARGE SCALE GENOMIC DNA]</scope>
    <source>
        <strain evidence="6 7">NBRC 101102</strain>
    </source>
</reference>
<dbReference type="Gene3D" id="3.40.50.720">
    <property type="entry name" value="NAD(P)-binding Rossmann-like Domain"/>
    <property type="match status" value="1"/>
</dbReference>
<dbReference type="Pfam" id="PF01408">
    <property type="entry name" value="GFO_IDH_MocA"/>
    <property type="match status" value="1"/>
</dbReference>
<dbReference type="SUPFAM" id="SSF51735">
    <property type="entry name" value="NAD(P)-binding Rossmann-fold domains"/>
    <property type="match status" value="1"/>
</dbReference>
<gene>
    <name evidence="6" type="ORF">CXY01_29330</name>
</gene>
<dbReference type="InterPro" id="IPR055170">
    <property type="entry name" value="GFO_IDH_MocA-like_dom"/>
</dbReference>
<accession>A0A510V6C7</accession>
<feature type="domain" description="Gfo/Idh/MocA-like oxidoreductase N-terminal" evidence="4">
    <location>
        <begin position="37"/>
        <end position="152"/>
    </location>
</feature>
<evidence type="ECO:0000256" key="2">
    <source>
        <dbReference type="ARBA" id="ARBA00023002"/>
    </source>
</evidence>
<dbReference type="InterPro" id="IPR036291">
    <property type="entry name" value="NAD(P)-bd_dom_sf"/>
</dbReference>
<dbReference type="Pfam" id="PF22725">
    <property type="entry name" value="GFO_IDH_MocA_C3"/>
    <property type="match status" value="1"/>
</dbReference>
<evidence type="ECO:0000313" key="7">
    <source>
        <dbReference type="Proteomes" id="UP000321118"/>
    </source>
</evidence>
<sequence>MSGHYRRHLWQGVRMATDLPLPESRVTDPRDAPPLRWGVLAPGFIAGRWVHAVRTHTSQRVVAAGSRSLERAQAFAGTHGIDRAYGSYQQLVEDPDVDVVVVASPHSHHRDQALLAIAAGKHVLVEKAFTRNATEARELVDAARSAGVLLMEAMWTRYLPHTDVVRRLLEDGALGDVHRVTADYGVRADRDPTHRLLDPALAGGVLLDLGVYPLAFASFAASGARPSTVQAAGELASTGVDAQVSALVGYGSGLQASVFTSMLAATPHTAEIAGSAGRVEVGENFYLPTTVTLVRDGERVTWDDNRIHGHDGLCFQAAALARYVTEGRTESPWQPLEETVTILETADEIRRQLGVVYPGE</sequence>
<protein>
    <submittedName>
        <fullName evidence="6">Oxidoreductase</fullName>
    </submittedName>
</protein>